<comment type="catalytic activity">
    <reaction evidence="16 17">
        <text>a ubiquinone + n Na(+)(in) + NADH + H(+) = a ubiquinol + n Na(+)(out) + NAD(+)</text>
        <dbReference type="Rhea" id="RHEA:47748"/>
        <dbReference type="Rhea" id="RHEA-COMP:9565"/>
        <dbReference type="Rhea" id="RHEA-COMP:9566"/>
        <dbReference type="ChEBI" id="CHEBI:15378"/>
        <dbReference type="ChEBI" id="CHEBI:16389"/>
        <dbReference type="ChEBI" id="CHEBI:17976"/>
        <dbReference type="ChEBI" id="CHEBI:29101"/>
        <dbReference type="ChEBI" id="CHEBI:57540"/>
        <dbReference type="ChEBI" id="CHEBI:57945"/>
        <dbReference type="EC" id="7.2.1.1"/>
    </reaction>
</comment>
<dbReference type="PANTHER" id="PTHR37838:SF1">
    <property type="entry name" value="NA(+)-TRANSLOCATING NADH-QUINONE REDUCTASE SUBUNIT C"/>
    <property type="match status" value="1"/>
</dbReference>
<dbReference type="EMBL" id="CP050855">
    <property type="protein sequence ID" value="QLH62236.1"/>
    <property type="molecule type" value="Genomic_DNA"/>
</dbReference>
<dbReference type="HAMAP" id="MF_00427">
    <property type="entry name" value="NqrC"/>
    <property type="match status" value="1"/>
</dbReference>
<evidence type="ECO:0000256" key="16">
    <source>
        <dbReference type="HAMAP-Rule" id="MF_00427"/>
    </source>
</evidence>
<keyword evidence="14 16" id="KW-0472">Membrane</keyword>
<comment type="function">
    <text evidence="16">NQR complex catalyzes the reduction of ubiquinone-1 to ubiquinol by two successive reactions, coupled with the transport of Na(+) ions from the cytoplasm to the periplasm. NqrA to NqrE are probably involved in the second step, the conversion of ubisemiquinone to ubiquinol.</text>
</comment>
<evidence type="ECO:0000256" key="2">
    <source>
        <dbReference type="ARBA" id="ARBA00022475"/>
    </source>
</evidence>
<evidence type="ECO:0000256" key="17">
    <source>
        <dbReference type="PIRNR" id="PIRNR009437"/>
    </source>
</evidence>
<keyword evidence="15 16" id="KW-0739">Sodium transport</keyword>
<dbReference type="NCBIfam" id="NF003749">
    <property type="entry name" value="PRK05346.1-5"/>
    <property type="match status" value="1"/>
</dbReference>
<sequence>MVNESKNDSISKTLLVVLLLCLVCSVVVAGSAVGLKSKQQQQKLLDKQRNILDVAGLLQPKMASEQVKNLFSQRIEPRLLDLNSGELLVSKATTFDLAAALRDDNKSAALAASDDPAGIKRRSNQAEIYLVRDEQGTVSKIVLPVYGTGLWSMMYAFLALDSNGNTVKGITYYDQGETPGLGGEVENAGWRQQWVGKKLFDDNGQPAIRVVKGGARPGDEHAVDGLSGATLTSNGVQHTFDFWLGEYGFGPFLKKVREGALKNG</sequence>
<evidence type="ECO:0000256" key="7">
    <source>
        <dbReference type="ARBA" id="ARBA00022692"/>
    </source>
</evidence>
<keyword evidence="7 16" id="KW-0812">Transmembrane</keyword>
<accession>A0A068Z3M8</accession>
<comment type="caution">
    <text evidence="16">Lacks conserved residue(s) required for the propagation of feature annotation.</text>
</comment>
<comment type="cofactor">
    <cofactor evidence="16 17">
        <name>FMN</name>
        <dbReference type="ChEBI" id="CHEBI:58210"/>
    </cofactor>
</comment>
<feature type="modified residue" description="FMN phosphoryl threonine" evidence="16">
    <location>
        <position position="230"/>
    </location>
</feature>
<evidence type="ECO:0000259" key="18">
    <source>
        <dbReference type="SMART" id="SM00900"/>
    </source>
</evidence>
<dbReference type="PANTHER" id="PTHR37838">
    <property type="entry name" value="NA(+)-TRANSLOCATING NADH-QUINONE REDUCTASE SUBUNIT C"/>
    <property type="match status" value="1"/>
</dbReference>
<keyword evidence="9 16" id="KW-1133">Transmembrane helix</keyword>
<keyword evidence="4 16" id="KW-0597">Phosphoprotein</keyword>
<evidence type="ECO:0000256" key="6">
    <source>
        <dbReference type="ARBA" id="ARBA00022643"/>
    </source>
</evidence>
<evidence type="ECO:0000256" key="5">
    <source>
        <dbReference type="ARBA" id="ARBA00022630"/>
    </source>
</evidence>
<dbReference type="STRING" id="138074.SYMBAF_100087"/>
<dbReference type="GeneID" id="93735639"/>
<keyword evidence="3" id="KW-0997">Cell inner membrane</keyword>
<evidence type="ECO:0000256" key="9">
    <source>
        <dbReference type="ARBA" id="ARBA00022989"/>
    </source>
</evidence>
<dbReference type="Pfam" id="PF04205">
    <property type="entry name" value="FMN_bind"/>
    <property type="match status" value="1"/>
</dbReference>
<evidence type="ECO:0000313" key="20">
    <source>
        <dbReference type="Proteomes" id="UP000042738"/>
    </source>
</evidence>
<keyword evidence="1 16" id="KW-0813">Transport</keyword>
<dbReference type="SMART" id="SM00900">
    <property type="entry name" value="FMN_bind"/>
    <property type="match status" value="1"/>
</dbReference>
<evidence type="ECO:0000313" key="19">
    <source>
        <dbReference type="EMBL" id="QLH62236.1"/>
    </source>
</evidence>
<keyword evidence="6 16" id="KW-0288">FMN</keyword>
<dbReference type="RefSeq" id="WP_040263047.1">
    <property type="nucleotide sequence ID" value="NZ_CP050855.1"/>
</dbReference>
<protein>
    <recommendedName>
        <fullName evidence="16 17">Na(+)-translocating NADH-quinone reductase subunit C</fullName>
        <shortName evidence="16 17">Na(+)-NQR subunit C</shortName>
        <shortName evidence="16 17">Na(+)-translocating NQR subunit C</shortName>
        <ecNumber evidence="16 17">7.2.1.1</ecNumber>
    </recommendedName>
    <alternativeName>
        <fullName evidence="16 17">NQR complex subunit C</fullName>
    </alternativeName>
    <alternativeName>
        <fullName evidence="16 17">NQR-1 subunit C</fullName>
    </alternativeName>
</protein>
<comment type="subunit">
    <text evidence="16 17">Composed of six subunits; NqrA, NqrB, NqrC, NqrD, NqrE and NqrF.</text>
</comment>
<evidence type="ECO:0000256" key="13">
    <source>
        <dbReference type="ARBA" id="ARBA00023075"/>
    </source>
</evidence>
<dbReference type="Proteomes" id="UP000042738">
    <property type="component" value="Chromosome"/>
</dbReference>
<proteinExistence type="inferred from homology"/>
<keyword evidence="8 16" id="KW-1278">Translocase</keyword>
<feature type="domain" description="FMN-binding" evidence="18">
    <location>
        <begin position="149"/>
        <end position="247"/>
    </location>
</feature>
<gene>
    <name evidence="16" type="primary">nqrC</name>
    <name evidence="19" type="ORF">SYMBAF_03780</name>
</gene>
<reference evidence="19 20" key="1">
    <citation type="journal article" date="2014" name="Genome Announc.">
        <title>Whole-Genome Sequence of Serratia symbiotica Strain CWBI-2.3T, a Free-Living Symbiont of the Black Bean Aphid Aphis fabae.</title>
        <authorList>
            <person name="Foray V."/>
            <person name="Grigorescu A.S."/>
            <person name="Sabri A."/>
            <person name="Haubruge E."/>
            <person name="Lognay G."/>
            <person name="Francis F."/>
            <person name="Fauconnier M.L."/>
            <person name="Hance T."/>
            <person name="Thonart P."/>
        </authorList>
    </citation>
    <scope>NUCLEOTIDE SEQUENCE [LARGE SCALE GENOMIC DNA]</scope>
    <source>
        <strain evidence="19">CWBI-2.3</strain>
    </source>
</reference>
<evidence type="ECO:0000256" key="12">
    <source>
        <dbReference type="ARBA" id="ARBA00023065"/>
    </source>
</evidence>
<evidence type="ECO:0000256" key="8">
    <source>
        <dbReference type="ARBA" id="ARBA00022967"/>
    </source>
</evidence>
<dbReference type="PIRSF" id="PIRSF009437">
    <property type="entry name" value="NQR-1_subunit_C"/>
    <property type="match status" value="1"/>
</dbReference>
<keyword evidence="2 16" id="KW-1003">Cell membrane</keyword>
<keyword evidence="11 16" id="KW-0915">Sodium</keyword>
<evidence type="ECO:0000256" key="14">
    <source>
        <dbReference type="ARBA" id="ARBA00023136"/>
    </source>
</evidence>
<keyword evidence="5 16" id="KW-0285">Flavoprotein</keyword>
<keyword evidence="10 16" id="KW-0520">NAD</keyword>
<dbReference type="NCBIfam" id="NF003746">
    <property type="entry name" value="PRK05346.1-1"/>
    <property type="match status" value="1"/>
</dbReference>
<dbReference type="GO" id="GO:0006814">
    <property type="term" value="P:sodium ion transport"/>
    <property type="evidence" value="ECO:0007669"/>
    <property type="project" value="UniProtKB-UniRule"/>
</dbReference>
<comment type="subcellular location">
    <subcellularLocation>
        <location evidence="16">Cell membrane</location>
        <topology evidence="16">Single-pass membrane protein</topology>
    </subcellularLocation>
</comment>
<evidence type="ECO:0000256" key="11">
    <source>
        <dbReference type="ARBA" id="ARBA00023053"/>
    </source>
</evidence>
<evidence type="ECO:0000256" key="10">
    <source>
        <dbReference type="ARBA" id="ARBA00023027"/>
    </source>
</evidence>
<dbReference type="AlphaFoldDB" id="A0A068Z3M8"/>
<evidence type="ECO:0000256" key="1">
    <source>
        <dbReference type="ARBA" id="ARBA00022448"/>
    </source>
</evidence>
<dbReference type="NCBIfam" id="TIGR01938">
    <property type="entry name" value="nqrC"/>
    <property type="match status" value="1"/>
</dbReference>
<evidence type="ECO:0000256" key="4">
    <source>
        <dbReference type="ARBA" id="ARBA00022553"/>
    </source>
</evidence>
<dbReference type="GO" id="GO:0016655">
    <property type="term" value="F:oxidoreductase activity, acting on NAD(P)H, quinone or similar compound as acceptor"/>
    <property type="evidence" value="ECO:0007669"/>
    <property type="project" value="UniProtKB-UniRule"/>
</dbReference>
<comment type="similarity">
    <text evidence="16 17">Belongs to the NqrC family.</text>
</comment>
<evidence type="ECO:0000256" key="15">
    <source>
        <dbReference type="ARBA" id="ARBA00023201"/>
    </source>
</evidence>
<dbReference type="InterPro" id="IPR007329">
    <property type="entry name" value="FMN-bd"/>
</dbReference>
<keyword evidence="12 16" id="KW-0406">Ion transport</keyword>
<name>A0A068Z3M8_9GAMM</name>
<dbReference type="EC" id="7.2.1.1" evidence="16 17"/>
<evidence type="ECO:0000256" key="3">
    <source>
        <dbReference type="ARBA" id="ARBA00022519"/>
    </source>
</evidence>
<organism evidence="19 20">
    <name type="scientific">Serratia symbiotica</name>
    <dbReference type="NCBI Taxonomy" id="138074"/>
    <lineage>
        <taxon>Bacteria</taxon>
        <taxon>Pseudomonadati</taxon>
        <taxon>Pseudomonadota</taxon>
        <taxon>Gammaproteobacteria</taxon>
        <taxon>Enterobacterales</taxon>
        <taxon>Yersiniaceae</taxon>
        <taxon>Serratia</taxon>
    </lineage>
</organism>
<keyword evidence="13 16" id="KW-0830">Ubiquinone</keyword>
<dbReference type="InterPro" id="IPR010204">
    <property type="entry name" value="NqrC"/>
</dbReference>
<dbReference type="GO" id="GO:0005886">
    <property type="term" value="C:plasma membrane"/>
    <property type="evidence" value="ECO:0007669"/>
    <property type="project" value="UniProtKB-SubCell"/>
</dbReference>
<dbReference type="GO" id="GO:0010181">
    <property type="term" value="F:FMN binding"/>
    <property type="evidence" value="ECO:0007669"/>
    <property type="project" value="UniProtKB-UniRule"/>
</dbReference>